<comment type="subcellular location">
    <subcellularLocation>
        <location evidence="1">Mitochondrion</location>
    </subcellularLocation>
</comment>
<dbReference type="InterPro" id="IPR029072">
    <property type="entry name" value="YebC-like"/>
</dbReference>
<evidence type="ECO:0000313" key="6">
    <source>
        <dbReference type="Proteomes" id="UP000191024"/>
    </source>
</evidence>
<gene>
    <name evidence="5" type="ORF">LAMI_0H13520G</name>
</gene>
<dbReference type="AlphaFoldDB" id="A0A1G4KHY4"/>
<dbReference type="InterPro" id="IPR048300">
    <property type="entry name" value="TACO1_YebC-like_2nd/3rd_dom"/>
</dbReference>
<dbReference type="Pfam" id="PF01709">
    <property type="entry name" value="Transcrip_reg"/>
    <property type="match status" value="1"/>
</dbReference>
<dbReference type="PANTHER" id="PTHR12532">
    <property type="entry name" value="TRANSLATIONAL ACTIVATOR OF CYTOCHROME C OXIDASE 1"/>
    <property type="match status" value="1"/>
</dbReference>
<keyword evidence="6" id="KW-1185">Reference proteome</keyword>
<evidence type="ECO:0000259" key="4">
    <source>
        <dbReference type="Pfam" id="PF20772"/>
    </source>
</evidence>
<dbReference type="Proteomes" id="UP000191024">
    <property type="component" value="Chromosome H"/>
</dbReference>
<dbReference type="OrthoDB" id="2017544at2759"/>
<dbReference type="STRING" id="1230905.A0A1G4KHY4"/>
<dbReference type="InterPro" id="IPR002876">
    <property type="entry name" value="Transcrip_reg_TACO1-like"/>
</dbReference>
<dbReference type="EMBL" id="LT598468">
    <property type="protein sequence ID" value="SCV04114.1"/>
    <property type="molecule type" value="Genomic_DNA"/>
</dbReference>
<sequence>MLLKGLPQLKNTMKLSLPPCASSHQFLRGFGISSRVMSGHNKWSTIKHDKAKNDAERTKIFSKFANQIALAVKMGGSADPALNLRLASAIELANKNNVTKRVIENAIKKGSGVSDKGGAKAESCTYEGMGPGGVAFVVEALTDNKNRTIGLVRSTFTKANGSMTPTLYFFERRGFVVAQPPAHLKDIEQVFEAVLDIDGVHDLSVLPAEKETTQAAQSASQTEEIISEIYEVSTEPGTANQTAALLKDRGFSIKEIGVDYIHKNDMATQIEDPDVQIKLDRFMQQLDEIEDVTAVYNNAR</sequence>
<evidence type="ECO:0000256" key="2">
    <source>
        <dbReference type="ARBA" id="ARBA00008724"/>
    </source>
</evidence>
<proteinExistence type="inferred from homology"/>
<organism evidence="5 6">
    <name type="scientific">Lachancea mirantina</name>
    <dbReference type="NCBI Taxonomy" id="1230905"/>
    <lineage>
        <taxon>Eukaryota</taxon>
        <taxon>Fungi</taxon>
        <taxon>Dikarya</taxon>
        <taxon>Ascomycota</taxon>
        <taxon>Saccharomycotina</taxon>
        <taxon>Saccharomycetes</taxon>
        <taxon>Saccharomycetales</taxon>
        <taxon>Saccharomycetaceae</taxon>
        <taxon>Lachancea</taxon>
    </lineage>
</organism>
<reference evidence="6" key="1">
    <citation type="submission" date="2016-03" db="EMBL/GenBank/DDBJ databases">
        <authorList>
            <person name="Devillers H."/>
        </authorList>
    </citation>
    <scope>NUCLEOTIDE SEQUENCE [LARGE SCALE GENOMIC DNA]</scope>
</reference>
<comment type="similarity">
    <text evidence="2">Belongs to the TACO1 family.</text>
</comment>
<name>A0A1G4KHY4_9SACH</name>
<dbReference type="InterPro" id="IPR026564">
    <property type="entry name" value="Transcrip_reg_TACO1-like_dom3"/>
</dbReference>
<dbReference type="InterPro" id="IPR017856">
    <property type="entry name" value="Integrase-like_N"/>
</dbReference>
<dbReference type="Pfam" id="PF20772">
    <property type="entry name" value="TACO1_YebC_N"/>
    <property type="match status" value="1"/>
</dbReference>
<accession>A0A1G4KHY4</accession>
<evidence type="ECO:0000259" key="3">
    <source>
        <dbReference type="Pfam" id="PF01709"/>
    </source>
</evidence>
<dbReference type="Gene3D" id="1.10.10.200">
    <property type="match status" value="1"/>
</dbReference>
<dbReference type="Gene3D" id="3.30.70.980">
    <property type="match status" value="2"/>
</dbReference>
<dbReference type="PANTHER" id="PTHR12532:SF0">
    <property type="entry name" value="TRANSLATIONAL ACTIVATOR OF CYTOCHROME C OXIDASE 1"/>
    <property type="match status" value="1"/>
</dbReference>
<evidence type="ECO:0000256" key="1">
    <source>
        <dbReference type="ARBA" id="ARBA00004173"/>
    </source>
</evidence>
<feature type="domain" description="TACO1/YebC-like second and third" evidence="3">
    <location>
        <begin position="122"/>
        <end position="299"/>
    </location>
</feature>
<protein>
    <submittedName>
        <fullName evidence="5">LAMI_0H13520g1_1</fullName>
    </submittedName>
</protein>
<dbReference type="FunFam" id="1.10.10.200:FF:000002">
    <property type="entry name" value="Probable transcriptional regulatory protein CLM62_37755"/>
    <property type="match status" value="1"/>
</dbReference>
<evidence type="ECO:0000313" key="5">
    <source>
        <dbReference type="EMBL" id="SCV04114.1"/>
    </source>
</evidence>
<dbReference type="SUPFAM" id="SSF75625">
    <property type="entry name" value="YebC-like"/>
    <property type="match status" value="1"/>
</dbReference>
<dbReference type="HAMAP" id="MF_00693">
    <property type="entry name" value="Transcrip_reg_TACO1"/>
    <property type="match status" value="1"/>
</dbReference>
<dbReference type="InterPro" id="IPR049083">
    <property type="entry name" value="TACO1_YebC_N"/>
</dbReference>
<feature type="domain" description="TACO1/YebC-like N-terminal" evidence="4">
    <location>
        <begin position="41"/>
        <end position="112"/>
    </location>
</feature>
<dbReference type="GO" id="GO:0005739">
    <property type="term" value="C:mitochondrion"/>
    <property type="evidence" value="ECO:0007669"/>
    <property type="project" value="UniProtKB-SubCell"/>
</dbReference>